<sequence>MPSTFSPSQELFTTKEAAQYLHCSPRTLEKRRTNGQEPAFIKDGWSVKYRRADLDAFIASTGNFVHGPITDDAVVAKIVAAAPSFSEEQRQQLLTVLGGAA</sequence>
<protein>
    <submittedName>
        <fullName evidence="2">Helix-turn-helix domain protein</fullName>
    </submittedName>
</protein>
<dbReference type="RefSeq" id="WP_022862711.1">
    <property type="nucleotide sequence ID" value="NZ_ATVG01000003.1"/>
</dbReference>
<feature type="domain" description="Helix-turn-helix" evidence="1">
    <location>
        <begin position="11"/>
        <end position="60"/>
    </location>
</feature>
<dbReference type="Pfam" id="PF12728">
    <property type="entry name" value="HTH_17"/>
    <property type="match status" value="1"/>
</dbReference>
<dbReference type="Proteomes" id="UP001220064">
    <property type="component" value="Chromosome"/>
</dbReference>
<dbReference type="SUPFAM" id="SSF46955">
    <property type="entry name" value="Putative DNA-binding domain"/>
    <property type="match status" value="1"/>
</dbReference>
<dbReference type="InterPro" id="IPR041657">
    <property type="entry name" value="HTH_17"/>
</dbReference>
<gene>
    <name evidence="2" type="ORF">CMASS_01970</name>
</gene>
<organism evidence="2 3">
    <name type="scientific">Corynebacterium massiliense DSM 45435</name>
    <dbReference type="NCBI Taxonomy" id="1121364"/>
    <lineage>
        <taxon>Bacteria</taxon>
        <taxon>Bacillati</taxon>
        <taxon>Actinomycetota</taxon>
        <taxon>Actinomycetes</taxon>
        <taxon>Mycobacteriales</taxon>
        <taxon>Corynebacteriaceae</taxon>
        <taxon>Corynebacterium</taxon>
    </lineage>
</organism>
<evidence type="ECO:0000313" key="2">
    <source>
        <dbReference type="EMBL" id="WCZ31853.1"/>
    </source>
</evidence>
<accession>A0ABY7U590</accession>
<keyword evidence="3" id="KW-1185">Reference proteome</keyword>
<evidence type="ECO:0000259" key="1">
    <source>
        <dbReference type="Pfam" id="PF12728"/>
    </source>
</evidence>
<proteinExistence type="predicted"/>
<reference evidence="2 3" key="1">
    <citation type="submission" date="2020-10" db="EMBL/GenBank/DDBJ databases">
        <title>Complete genome sequence of Corynebacterium massiliense DSM 45435, type strain of Corynebacterium massiliense.</title>
        <authorList>
            <person name="Busche T."/>
            <person name="Kalinowski J."/>
            <person name="Ruckert C."/>
        </authorList>
    </citation>
    <scope>NUCLEOTIDE SEQUENCE [LARGE SCALE GENOMIC DNA]</scope>
    <source>
        <strain evidence="2 3">DSM 45435</strain>
    </source>
</reference>
<dbReference type="EMBL" id="CP063189">
    <property type="protein sequence ID" value="WCZ31853.1"/>
    <property type="molecule type" value="Genomic_DNA"/>
</dbReference>
<dbReference type="InterPro" id="IPR009061">
    <property type="entry name" value="DNA-bd_dom_put_sf"/>
</dbReference>
<name>A0ABY7U590_9CORY</name>
<evidence type="ECO:0000313" key="3">
    <source>
        <dbReference type="Proteomes" id="UP001220064"/>
    </source>
</evidence>